<dbReference type="SUPFAM" id="SSF55073">
    <property type="entry name" value="Nucleotide cyclase"/>
    <property type="match status" value="1"/>
</dbReference>
<dbReference type="SMART" id="SM00052">
    <property type="entry name" value="EAL"/>
    <property type="match status" value="1"/>
</dbReference>
<dbReference type="Gene3D" id="3.20.20.450">
    <property type="entry name" value="EAL domain"/>
    <property type="match status" value="1"/>
</dbReference>
<feature type="domain" description="EAL" evidence="2">
    <location>
        <begin position="390"/>
        <end position="643"/>
    </location>
</feature>
<dbReference type="SMART" id="SM00267">
    <property type="entry name" value="GGDEF"/>
    <property type="match status" value="1"/>
</dbReference>
<dbReference type="STRING" id="538381.GCA_001696535_01740"/>
<keyword evidence="1" id="KW-0472">Membrane</keyword>
<dbReference type="InterPro" id="IPR029787">
    <property type="entry name" value="Nucleotide_cyclase"/>
</dbReference>
<feature type="domain" description="GGDEF" evidence="3">
    <location>
        <begin position="248"/>
        <end position="381"/>
    </location>
</feature>
<dbReference type="Gene3D" id="3.30.70.270">
    <property type="match status" value="1"/>
</dbReference>
<dbReference type="NCBIfam" id="TIGR00254">
    <property type="entry name" value="GGDEF"/>
    <property type="match status" value="1"/>
</dbReference>
<dbReference type="PROSITE" id="PS50887">
    <property type="entry name" value="GGDEF"/>
    <property type="match status" value="1"/>
</dbReference>
<evidence type="ECO:0000259" key="2">
    <source>
        <dbReference type="PROSITE" id="PS50883"/>
    </source>
</evidence>
<dbReference type="CDD" id="cd01949">
    <property type="entry name" value="GGDEF"/>
    <property type="match status" value="1"/>
</dbReference>
<name>A0A285THI5_9HYPH</name>
<feature type="transmembrane region" description="Helical" evidence="1">
    <location>
        <begin position="184"/>
        <end position="205"/>
    </location>
</feature>
<dbReference type="PANTHER" id="PTHR44757:SF2">
    <property type="entry name" value="BIOFILM ARCHITECTURE MAINTENANCE PROTEIN MBAA"/>
    <property type="match status" value="1"/>
</dbReference>
<keyword evidence="1" id="KW-1133">Transmembrane helix</keyword>
<gene>
    <name evidence="4" type="ORF">SAMN05421512_111107</name>
</gene>
<dbReference type="AlphaFoldDB" id="A0A285THI5"/>
<evidence type="ECO:0000256" key="1">
    <source>
        <dbReference type="SAM" id="Phobius"/>
    </source>
</evidence>
<dbReference type="InterPro" id="IPR052155">
    <property type="entry name" value="Biofilm_reg_signaling"/>
</dbReference>
<dbReference type="InterPro" id="IPR035919">
    <property type="entry name" value="EAL_sf"/>
</dbReference>
<dbReference type="PANTHER" id="PTHR44757">
    <property type="entry name" value="DIGUANYLATE CYCLASE DGCP"/>
    <property type="match status" value="1"/>
</dbReference>
<evidence type="ECO:0000259" key="3">
    <source>
        <dbReference type="PROSITE" id="PS50887"/>
    </source>
</evidence>
<feature type="transmembrane region" description="Helical" evidence="1">
    <location>
        <begin position="21"/>
        <end position="43"/>
    </location>
</feature>
<accession>A0A285THI5</accession>
<evidence type="ECO:0000313" key="5">
    <source>
        <dbReference type="Proteomes" id="UP000219331"/>
    </source>
</evidence>
<dbReference type="PROSITE" id="PS51257">
    <property type="entry name" value="PROKAR_LIPOPROTEIN"/>
    <property type="match status" value="1"/>
</dbReference>
<dbReference type="InterPro" id="IPR000160">
    <property type="entry name" value="GGDEF_dom"/>
</dbReference>
<dbReference type="Proteomes" id="UP000219331">
    <property type="component" value="Unassembled WGS sequence"/>
</dbReference>
<dbReference type="InterPro" id="IPR043128">
    <property type="entry name" value="Rev_trsase/Diguanyl_cyclase"/>
</dbReference>
<dbReference type="CDD" id="cd01948">
    <property type="entry name" value="EAL"/>
    <property type="match status" value="1"/>
</dbReference>
<proteinExistence type="predicted"/>
<reference evidence="4 5" key="1">
    <citation type="submission" date="2017-08" db="EMBL/GenBank/DDBJ databases">
        <authorList>
            <person name="de Groot N.N."/>
        </authorList>
    </citation>
    <scope>NUCLEOTIDE SEQUENCE [LARGE SCALE GENOMIC DNA]</scope>
    <source>
        <strain evidence="4 5">USBA 352</strain>
    </source>
</reference>
<dbReference type="EMBL" id="OBML01000011">
    <property type="protein sequence ID" value="SOC21543.1"/>
    <property type="molecule type" value="Genomic_DNA"/>
</dbReference>
<keyword evidence="1" id="KW-0812">Transmembrane</keyword>
<sequence>MVNVLRRILAQSALLRTVQPWLVGGAVACACLVATLVALRGVATLNQPEPDAGQHMVRHMRYTFAEVARVDGMLQALSVDAASPDARGLISDAADHLHIRLEVLSGLTRGPLVEPDSGVAPIAWALLDGLDRLASGQTPINQTTLADLRRTSFELTRAIGDYMRGVEADIDEALKIRAENSAGAWFEVIGSVTMLLVLSFISLALRWRNRRMVTELRLASGIDSLTGLANRRGFAEWATATTAAGPTPRQALLIFDLDRFKAVNDRHGHLAGDELLKTAAGWLSERFGDRGIVARWGGDEFVATLPLPQDEAGDPAALIAERMSSPPELVFKGETIPLHFSCGIAVWPDDGPTIDATIMAADAALYEAKARGRGRQVFFEAGISDRRDRAEALRTSLPQALAAGQLFLEFQPQVHVGCGTVTGAEALVRWRDAATGEVIPPALFIPILEEGDQIAELDRFVIDEACRSAASWAEAGRRLRVSVNLSPRTFQTPGLAELVAAALGRHGLTARQLEIEITEGVLLIDDVQVEANLAALAELGVRLALDDFGSGYSNIAYLMRLKPDVLKIDRSFVLEGDEHIRASIVQGILQLAETLGAETLIEGIETADQLRFVHETGCQIVQGFLFARPMAASAIPAFCGGFEAQYQLAQGTPLLQHRS</sequence>
<evidence type="ECO:0000313" key="4">
    <source>
        <dbReference type="EMBL" id="SOC21543.1"/>
    </source>
</evidence>
<protein>
    <submittedName>
        <fullName evidence="4">Diguanylate cyclase (GGDEF) domain-containing protein</fullName>
    </submittedName>
</protein>
<dbReference type="InterPro" id="IPR001633">
    <property type="entry name" value="EAL_dom"/>
</dbReference>
<dbReference type="PROSITE" id="PS50883">
    <property type="entry name" value="EAL"/>
    <property type="match status" value="1"/>
</dbReference>
<dbReference type="SUPFAM" id="SSF141868">
    <property type="entry name" value="EAL domain-like"/>
    <property type="match status" value="1"/>
</dbReference>
<keyword evidence="5" id="KW-1185">Reference proteome</keyword>
<organism evidence="4 5">
    <name type="scientific">Stappia indica</name>
    <dbReference type="NCBI Taxonomy" id="538381"/>
    <lineage>
        <taxon>Bacteria</taxon>
        <taxon>Pseudomonadati</taxon>
        <taxon>Pseudomonadota</taxon>
        <taxon>Alphaproteobacteria</taxon>
        <taxon>Hyphomicrobiales</taxon>
        <taxon>Stappiaceae</taxon>
        <taxon>Stappia</taxon>
    </lineage>
</organism>
<dbReference type="Pfam" id="PF00990">
    <property type="entry name" value="GGDEF"/>
    <property type="match status" value="1"/>
</dbReference>
<dbReference type="Pfam" id="PF00563">
    <property type="entry name" value="EAL"/>
    <property type="match status" value="1"/>
</dbReference>